<organism evidence="1">
    <name type="scientific">Hexamita inflata</name>
    <dbReference type="NCBI Taxonomy" id="28002"/>
    <lineage>
        <taxon>Eukaryota</taxon>
        <taxon>Metamonada</taxon>
        <taxon>Diplomonadida</taxon>
        <taxon>Hexamitidae</taxon>
        <taxon>Hexamitinae</taxon>
        <taxon>Hexamita</taxon>
    </lineage>
</organism>
<dbReference type="Proteomes" id="UP001642409">
    <property type="component" value="Unassembled WGS sequence"/>
</dbReference>
<keyword evidence="3" id="KW-1185">Reference proteome</keyword>
<evidence type="ECO:0000313" key="2">
    <source>
        <dbReference type="EMBL" id="CAL6064127.1"/>
    </source>
</evidence>
<proteinExistence type="predicted"/>
<reference evidence="2 3" key="2">
    <citation type="submission" date="2024-07" db="EMBL/GenBank/DDBJ databases">
        <authorList>
            <person name="Akdeniz Z."/>
        </authorList>
    </citation>
    <scope>NUCLEOTIDE SEQUENCE [LARGE SCALE GENOMIC DNA]</scope>
</reference>
<comment type="caution">
    <text evidence="1">The sequence shown here is derived from an EMBL/GenBank/DDBJ whole genome shotgun (WGS) entry which is preliminary data.</text>
</comment>
<evidence type="ECO:0000313" key="1">
    <source>
        <dbReference type="EMBL" id="CAI9966627.1"/>
    </source>
</evidence>
<name>A0AA86UVM3_9EUKA</name>
<protein>
    <submittedName>
        <fullName evidence="2">Hypothetical_protein</fullName>
    </submittedName>
</protein>
<dbReference type="EMBL" id="CAXDID020000249">
    <property type="protein sequence ID" value="CAL6064127.1"/>
    <property type="molecule type" value="Genomic_DNA"/>
</dbReference>
<accession>A0AA86UVM3</accession>
<reference evidence="1" key="1">
    <citation type="submission" date="2023-06" db="EMBL/GenBank/DDBJ databases">
        <authorList>
            <person name="Kurt Z."/>
        </authorList>
    </citation>
    <scope>NUCLEOTIDE SEQUENCE</scope>
</reference>
<dbReference type="AlphaFoldDB" id="A0AA86UVM3"/>
<gene>
    <name evidence="2" type="ORF">HINF_LOCUS51204</name>
    <name evidence="1" type="ORF">HINF_LOCUS54272</name>
</gene>
<sequence length="105" mass="12073">MIPKKPTNIPLLPNISCGVITRHTSSQTLRQLFRANGVCFGDLFVDNSFWLSRGVACYCVSVVSYLVKVQTREQCHENKIIQSSLIRRQRVYQLKYTNQFSVGYI</sequence>
<dbReference type="EMBL" id="CATOUU010001008">
    <property type="protein sequence ID" value="CAI9966627.1"/>
    <property type="molecule type" value="Genomic_DNA"/>
</dbReference>
<evidence type="ECO:0000313" key="3">
    <source>
        <dbReference type="Proteomes" id="UP001642409"/>
    </source>
</evidence>